<protein>
    <submittedName>
        <fullName evidence="2">Transglutaminase-like domain-containing protein</fullName>
    </submittedName>
</protein>
<dbReference type="RefSeq" id="WP_387973170.1">
    <property type="nucleotide sequence ID" value="NZ_JBHRWO010000008.1"/>
</dbReference>
<gene>
    <name evidence="2" type="ORF">ACFO8M_08290</name>
</gene>
<evidence type="ECO:0000313" key="2">
    <source>
        <dbReference type="EMBL" id="MFC3492480.1"/>
    </source>
</evidence>
<proteinExistence type="predicted"/>
<accession>A0ABV7PZ29</accession>
<evidence type="ECO:0000313" key="3">
    <source>
        <dbReference type="Proteomes" id="UP001595712"/>
    </source>
</evidence>
<evidence type="ECO:0000259" key="1">
    <source>
        <dbReference type="Pfam" id="PF01841"/>
    </source>
</evidence>
<keyword evidence="3" id="KW-1185">Reference proteome</keyword>
<comment type="caution">
    <text evidence="2">The sequence shown here is derived from an EMBL/GenBank/DDBJ whole genome shotgun (WGS) entry which is preliminary data.</text>
</comment>
<organism evidence="2 3">
    <name type="scientific">Glycomyces rhizosphaerae</name>
    <dbReference type="NCBI Taxonomy" id="2054422"/>
    <lineage>
        <taxon>Bacteria</taxon>
        <taxon>Bacillati</taxon>
        <taxon>Actinomycetota</taxon>
        <taxon>Actinomycetes</taxon>
        <taxon>Glycomycetales</taxon>
        <taxon>Glycomycetaceae</taxon>
        <taxon>Glycomyces</taxon>
    </lineage>
</organism>
<sequence>MSADEVLAYYTQPGPLSDAGAHRDALLAVPSDIPGILAAVQGVLVHQDLAGVYGFDMPEDRRETAHFRSTGPILGRVLDEDPRPLTEARTPERRIACTCRTFSLVAVAAMRAHGIPARARCGFGNYFDAGWHIDHWVAEYWDGERWILADAQMDPLLTKVIGFDFDPADVPRDRFVVGGQAWIAYRDGRLDADKCGLTIPGEQGAWWIASNLVRDVASLSNMELLPWDVWGVMPEPDDEITKDLTALFDELAAVTVDPATAADARSHYEADDRLRVPAQVRNHVRSRLETVIPVD</sequence>
<dbReference type="EMBL" id="JBHRWO010000008">
    <property type="protein sequence ID" value="MFC3492480.1"/>
    <property type="molecule type" value="Genomic_DNA"/>
</dbReference>
<reference evidence="3" key="1">
    <citation type="journal article" date="2019" name="Int. J. Syst. Evol. Microbiol.">
        <title>The Global Catalogue of Microorganisms (GCM) 10K type strain sequencing project: providing services to taxonomists for standard genome sequencing and annotation.</title>
        <authorList>
            <consortium name="The Broad Institute Genomics Platform"/>
            <consortium name="The Broad Institute Genome Sequencing Center for Infectious Disease"/>
            <person name="Wu L."/>
            <person name="Ma J."/>
        </authorList>
    </citation>
    <scope>NUCLEOTIDE SEQUENCE [LARGE SCALE GENOMIC DNA]</scope>
    <source>
        <strain evidence="3">CGMCC 4.7396</strain>
    </source>
</reference>
<dbReference type="SUPFAM" id="SSF54001">
    <property type="entry name" value="Cysteine proteinases"/>
    <property type="match status" value="1"/>
</dbReference>
<dbReference type="InterPro" id="IPR038765">
    <property type="entry name" value="Papain-like_cys_pep_sf"/>
</dbReference>
<name>A0ABV7PZ29_9ACTN</name>
<dbReference type="Gene3D" id="3.10.620.30">
    <property type="match status" value="1"/>
</dbReference>
<dbReference type="InterPro" id="IPR002931">
    <property type="entry name" value="Transglutaminase-like"/>
</dbReference>
<dbReference type="Proteomes" id="UP001595712">
    <property type="component" value="Unassembled WGS sequence"/>
</dbReference>
<feature type="domain" description="Transglutaminase-like" evidence="1">
    <location>
        <begin position="98"/>
        <end position="151"/>
    </location>
</feature>
<dbReference type="Pfam" id="PF01841">
    <property type="entry name" value="Transglut_core"/>
    <property type="match status" value="1"/>
</dbReference>